<feature type="chain" id="PRO_5020716161" description="Secreted protein" evidence="2">
    <location>
        <begin position="24"/>
        <end position="667"/>
    </location>
</feature>
<evidence type="ECO:0000256" key="1">
    <source>
        <dbReference type="SAM" id="MobiDB-lite"/>
    </source>
</evidence>
<evidence type="ECO:0000313" key="3">
    <source>
        <dbReference type="EMBL" id="AUX33368.1"/>
    </source>
</evidence>
<evidence type="ECO:0000256" key="2">
    <source>
        <dbReference type="SAM" id="SignalP"/>
    </source>
</evidence>
<dbReference type="AlphaFoldDB" id="A0A4P2QTC8"/>
<feature type="signal peptide" evidence="2">
    <location>
        <begin position="1"/>
        <end position="23"/>
    </location>
</feature>
<feature type="compositionally biased region" description="Low complexity" evidence="1">
    <location>
        <begin position="627"/>
        <end position="645"/>
    </location>
</feature>
<reference evidence="3 4" key="1">
    <citation type="submission" date="2015-09" db="EMBL/GenBank/DDBJ databases">
        <title>Sorangium comparison.</title>
        <authorList>
            <person name="Zaburannyi N."/>
            <person name="Bunk B."/>
            <person name="Overmann J."/>
            <person name="Mueller R."/>
        </authorList>
    </citation>
    <scope>NUCLEOTIDE SEQUENCE [LARGE SCALE GENOMIC DNA]</scope>
    <source>
        <strain evidence="3 4">So ce836</strain>
    </source>
</reference>
<accession>A0A4P2QTC8</accession>
<dbReference type="EMBL" id="CP012672">
    <property type="protein sequence ID" value="AUX33368.1"/>
    <property type="molecule type" value="Genomic_DNA"/>
</dbReference>
<dbReference type="RefSeq" id="WP_129576758.1">
    <property type="nucleotide sequence ID" value="NZ_CP012672.1"/>
</dbReference>
<evidence type="ECO:0008006" key="5">
    <source>
        <dbReference type="Google" id="ProtNLM"/>
    </source>
</evidence>
<feature type="compositionally biased region" description="Basic and acidic residues" evidence="1">
    <location>
        <begin position="595"/>
        <end position="611"/>
    </location>
</feature>
<dbReference type="Proteomes" id="UP000295497">
    <property type="component" value="Chromosome"/>
</dbReference>
<evidence type="ECO:0000313" key="4">
    <source>
        <dbReference type="Proteomes" id="UP000295497"/>
    </source>
</evidence>
<sequence>MNGRLPALSVFLVALLGPASSAAQDGPALVVVDRDDDDADGVPDGEQARVPPSPELLALRAPRGASQAPAAIPGGLRLLVDGSPVQPGSAIPAGARRVEIQAVRAGRSEIAVFGRTLSISAFEVRAIDGAGERIDMARSHASLQRTPPDRLGDDPFGNLDDPDAIRLLVIGAAEDLPLTVDVHSAAPSGRAIDRLPSVPLGHVPCPPDVPAGLVCGSTRPLRVVADDIDRNHPMIADRSVKGEVGGALVVALPDGPKLQMIRVAGPRASPLGPLGRTRARLRILMVRPRAGGPPPMGGDDAGAIAIARAEVERANALWGACGVSFGPLEELDIRFVDPPRPHLLAIGCDHGLPASGGAIRVRVDGHEVTAAIRPRMRPDAAARAVAAAIGAAGFSVRLSDNPAIGAGAFGTTDVLVRRPGGAPAAIEPPASGALSTDPTLTACIGAVELEDGLQHFSDTDAIAGTVEERALIKAFDDGDPATIDVVMVPSFAGGGRIGESFIFADGGAIRNTIIEDRAGLRADRASFALSHELGHVLLDEPGHPDDFGIDTPTRLMDADAANSSAYGPRRLTVDECARAIRQSGAAEPRLGRQSGAEEPRPGRQSGAEEPRPGGAPASRPSEPPPRGAQVDGAGAAAASPLGAPGFRPSGPVPLLAPWPLAPLGRER</sequence>
<keyword evidence="2" id="KW-0732">Signal</keyword>
<name>A0A4P2QTC8_SORCE</name>
<gene>
    <name evidence="3" type="ORF">SOCE836_055270</name>
</gene>
<proteinExistence type="predicted"/>
<protein>
    <recommendedName>
        <fullName evidence="5">Secreted protein</fullName>
    </recommendedName>
</protein>
<feature type="region of interest" description="Disordered" evidence="1">
    <location>
        <begin position="583"/>
        <end position="667"/>
    </location>
</feature>
<feature type="compositionally biased region" description="Pro residues" evidence="1">
    <location>
        <begin position="650"/>
        <end position="660"/>
    </location>
</feature>
<organism evidence="3 4">
    <name type="scientific">Sorangium cellulosum</name>
    <name type="common">Polyangium cellulosum</name>
    <dbReference type="NCBI Taxonomy" id="56"/>
    <lineage>
        <taxon>Bacteria</taxon>
        <taxon>Pseudomonadati</taxon>
        <taxon>Myxococcota</taxon>
        <taxon>Polyangia</taxon>
        <taxon>Polyangiales</taxon>
        <taxon>Polyangiaceae</taxon>
        <taxon>Sorangium</taxon>
    </lineage>
</organism>